<evidence type="ECO:0000313" key="7">
    <source>
        <dbReference type="EMBL" id="WNM56350.1"/>
    </source>
</evidence>
<dbReference type="FunFam" id="2.60.260.20:FF:000005">
    <property type="entry name" value="Chaperone protein dnaJ 1, mitochondrial"/>
    <property type="match status" value="1"/>
</dbReference>
<dbReference type="InterPro" id="IPR018253">
    <property type="entry name" value="DnaJ_domain_CS"/>
</dbReference>
<dbReference type="PRINTS" id="PR00625">
    <property type="entry name" value="JDOMAIN"/>
</dbReference>
<dbReference type="Pfam" id="PF01556">
    <property type="entry name" value="DnaJ_C"/>
    <property type="match status" value="1"/>
</dbReference>
<dbReference type="InterPro" id="IPR001623">
    <property type="entry name" value="DnaJ_domain"/>
</dbReference>
<dbReference type="Proteomes" id="UP001302719">
    <property type="component" value="Chromosome"/>
</dbReference>
<evidence type="ECO:0000256" key="2">
    <source>
        <dbReference type="ARBA" id="ARBA00022737"/>
    </source>
</evidence>
<dbReference type="SUPFAM" id="SSF49493">
    <property type="entry name" value="HSP40/DnaJ peptide-binding domain"/>
    <property type="match status" value="2"/>
</dbReference>
<dbReference type="GO" id="GO:0008270">
    <property type="term" value="F:zinc ion binding"/>
    <property type="evidence" value="ECO:0007669"/>
    <property type="project" value="UniProtKB-KW"/>
</dbReference>
<evidence type="ECO:0000256" key="4">
    <source>
        <dbReference type="ARBA" id="ARBA00022833"/>
    </source>
</evidence>
<evidence type="ECO:0000313" key="8">
    <source>
        <dbReference type="Proteomes" id="UP001302719"/>
    </source>
</evidence>
<dbReference type="PROSITE" id="PS50076">
    <property type="entry name" value="DNAJ_2"/>
    <property type="match status" value="1"/>
</dbReference>
<keyword evidence="4" id="KW-0862">Zinc</keyword>
<organism evidence="7 8">
    <name type="scientific">Candidatus Nitrospira allomarina</name>
    <dbReference type="NCBI Taxonomy" id="3020900"/>
    <lineage>
        <taxon>Bacteria</taxon>
        <taxon>Pseudomonadati</taxon>
        <taxon>Nitrospirota</taxon>
        <taxon>Nitrospiria</taxon>
        <taxon>Nitrospirales</taxon>
        <taxon>Nitrospiraceae</taxon>
        <taxon>Nitrospira</taxon>
    </lineage>
</organism>
<keyword evidence="8" id="KW-1185">Reference proteome</keyword>
<dbReference type="Pfam" id="PF00226">
    <property type="entry name" value="DnaJ"/>
    <property type="match status" value="1"/>
</dbReference>
<dbReference type="PANTHER" id="PTHR43096:SF52">
    <property type="entry name" value="DNAJ HOMOLOG 1, MITOCHONDRIAL-RELATED"/>
    <property type="match status" value="1"/>
</dbReference>
<evidence type="ECO:0000256" key="1">
    <source>
        <dbReference type="ARBA" id="ARBA00022723"/>
    </source>
</evidence>
<gene>
    <name evidence="7" type="ORF">PP769_10165</name>
</gene>
<dbReference type="EMBL" id="CP116967">
    <property type="protein sequence ID" value="WNM56350.1"/>
    <property type="molecule type" value="Genomic_DNA"/>
</dbReference>
<keyword evidence="5" id="KW-0143">Chaperone</keyword>
<evidence type="ECO:0000259" key="6">
    <source>
        <dbReference type="PROSITE" id="PS50076"/>
    </source>
</evidence>
<dbReference type="GO" id="GO:0042026">
    <property type="term" value="P:protein refolding"/>
    <property type="evidence" value="ECO:0007669"/>
    <property type="project" value="TreeGrafter"/>
</dbReference>
<dbReference type="InterPro" id="IPR008971">
    <property type="entry name" value="HSP40/DnaJ_pept-bd"/>
</dbReference>
<dbReference type="InterPro" id="IPR002939">
    <property type="entry name" value="DnaJ_C"/>
</dbReference>
<reference evidence="7 8" key="1">
    <citation type="submission" date="2023-01" db="EMBL/GenBank/DDBJ databases">
        <title>Cultivation and genomic characterization of new, ubiquitous marine nitrite-oxidizing bacteria from the Nitrospirales.</title>
        <authorList>
            <person name="Mueller A.J."/>
            <person name="Daebeler A."/>
            <person name="Herbold C.W."/>
            <person name="Kirkegaard R.H."/>
            <person name="Daims H."/>
        </authorList>
    </citation>
    <scope>NUCLEOTIDE SEQUENCE [LARGE SCALE GENOMIC DNA]</scope>
    <source>
        <strain evidence="7 8">VA</strain>
    </source>
</reference>
<keyword evidence="3" id="KW-0863">Zinc-finger</keyword>
<dbReference type="SUPFAM" id="SSF46565">
    <property type="entry name" value="Chaperone J-domain"/>
    <property type="match status" value="1"/>
</dbReference>
<protein>
    <submittedName>
        <fullName evidence="7">J domain-containing protein</fullName>
    </submittedName>
</protein>
<dbReference type="GO" id="GO:0051082">
    <property type="term" value="F:unfolded protein binding"/>
    <property type="evidence" value="ECO:0007669"/>
    <property type="project" value="InterPro"/>
</dbReference>
<feature type="domain" description="J" evidence="6">
    <location>
        <begin position="7"/>
        <end position="74"/>
    </location>
</feature>
<evidence type="ECO:0000256" key="3">
    <source>
        <dbReference type="ARBA" id="ARBA00022771"/>
    </source>
</evidence>
<accession>A0AA96GA33</accession>
<dbReference type="Gene3D" id="2.60.260.20">
    <property type="entry name" value="Urease metallochaperone UreE, N-terminal domain"/>
    <property type="match status" value="2"/>
</dbReference>
<name>A0AA96GA33_9BACT</name>
<dbReference type="Gene3D" id="1.10.287.110">
    <property type="entry name" value="DnaJ domain"/>
    <property type="match status" value="1"/>
</dbReference>
<dbReference type="KEGG" id="nall:PP769_10165"/>
<dbReference type="SMART" id="SM00271">
    <property type="entry name" value="DnaJ"/>
    <property type="match status" value="1"/>
</dbReference>
<proteinExistence type="predicted"/>
<sequence length="319" mass="35130">MASAQRDLYDILGVKKTVDAKELKKAYRRLARQYHPDLHPGEKKTEMEKKFKELNEAYEVLGDEENRKKYDQYGMNWKEAEAYERARQQGGGAYPGGGPGGFTQGGADFSDIFESMFRQGAQREGAGFRGFAMAGADLEANLPISLREAFTGTRRALNLSDAGGTPRSIEVRIPAGVRDGERLRVKGKGAPGRGGGPPGDLFFHVQIAPHPVFQRKDSDIVVTLPLWPWEAVLGTDIPVPTLSGTVRLKVPAGSQSQQRMRLKGKGLPKRTGGHGDQFVVLDIVTPETPSSEEQQLYEQLAKFDHPDPRSTLLREAAND</sequence>
<keyword evidence="1" id="KW-0479">Metal-binding</keyword>
<evidence type="ECO:0000256" key="5">
    <source>
        <dbReference type="ARBA" id="ARBA00023186"/>
    </source>
</evidence>
<dbReference type="GO" id="GO:0005737">
    <property type="term" value="C:cytoplasm"/>
    <property type="evidence" value="ECO:0007669"/>
    <property type="project" value="TreeGrafter"/>
</dbReference>
<dbReference type="AlphaFoldDB" id="A0AA96GA33"/>
<dbReference type="CDD" id="cd06257">
    <property type="entry name" value="DnaJ"/>
    <property type="match status" value="1"/>
</dbReference>
<dbReference type="PANTHER" id="PTHR43096">
    <property type="entry name" value="DNAJ HOMOLOG 1, MITOCHONDRIAL-RELATED"/>
    <property type="match status" value="1"/>
</dbReference>
<dbReference type="PROSITE" id="PS00636">
    <property type="entry name" value="DNAJ_1"/>
    <property type="match status" value="1"/>
</dbReference>
<dbReference type="CDD" id="cd10747">
    <property type="entry name" value="DnaJ_C"/>
    <property type="match status" value="1"/>
</dbReference>
<dbReference type="InterPro" id="IPR036869">
    <property type="entry name" value="J_dom_sf"/>
</dbReference>
<dbReference type="RefSeq" id="WP_312639933.1">
    <property type="nucleotide sequence ID" value="NZ_CP116967.1"/>
</dbReference>
<keyword evidence="2" id="KW-0677">Repeat</keyword>